<name>A0A314KRK8_NICAT</name>
<keyword evidence="3" id="KW-1185">Reference proteome</keyword>
<sequence>MNFSPKETHNLKKSSSNFSSRTGSQCSWQKHFSTVILLLNNVELCSNLVEIADSKWCRNAVKYCSISADNWSK</sequence>
<reference evidence="2" key="1">
    <citation type="submission" date="2016-11" db="EMBL/GenBank/DDBJ databases">
        <title>The genome of Nicotiana attenuata.</title>
        <authorList>
            <person name="Xu S."/>
            <person name="Brockmoeller T."/>
            <person name="Gaquerel E."/>
            <person name="Navarro A."/>
            <person name="Kuhl H."/>
            <person name="Gase K."/>
            <person name="Ling Z."/>
            <person name="Zhou W."/>
            <person name="Kreitzer C."/>
            <person name="Stanke M."/>
            <person name="Tang H."/>
            <person name="Lyons E."/>
            <person name="Pandey P."/>
            <person name="Pandey S.P."/>
            <person name="Timmermann B."/>
            <person name="Baldwin I.T."/>
        </authorList>
    </citation>
    <scope>NUCLEOTIDE SEQUENCE [LARGE SCALE GENOMIC DNA]</scope>
    <source>
        <strain evidence="2">UT</strain>
    </source>
</reference>
<organism evidence="2 3">
    <name type="scientific">Nicotiana attenuata</name>
    <name type="common">Coyote tobacco</name>
    <dbReference type="NCBI Taxonomy" id="49451"/>
    <lineage>
        <taxon>Eukaryota</taxon>
        <taxon>Viridiplantae</taxon>
        <taxon>Streptophyta</taxon>
        <taxon>Embryophyta</taxon>
        <taxon>Tracheophyta</taxon>
        <taxon>Spermatophyta</taxon>
        <taxon>Magnoliopsida</taxon>
        <taxon>eudicotyledons</taxon>
        <taxon>Gunneridae</taxon>
        <taxon>Pentapetalae</taxon>
        <taxon>asterids</taxon>
        <taxon>lamiids</taxon>
        <taxon>Solanales</taxon>
        <taxon>Solanaceae</taxon>
        <taxon>Nicotianoideae</taxon>
        <taxon>Nicotianeae</taxon>
        <taxon>Nicotiana</taxon>
    </lineage>
</organism>
<feature type="region of interest" description="Disordered" evidence="1">
    <location>
        <begin position="1"/>
        <end position="26"/>
    </location>
</feature>
<feature type="compositionally biased region" description="Polar residues" evidence="1">
    <location>
        <begin position="13"/>
        <end position="26"/>
    </location>
</feature>
<evidence type="ECO:0000313" key="2">
    <source>
        <dbReference type="EMBL" id="OIT31717.1"/>
    </source>
</evidence>
<protein>
    <submittedName>
        <fullName evidence="2">Uncharacterized protein</fullName>
    </submittedName>
</protein>
<comment type="caution">
    <text evidence="2">The sequence shown here is derived from an EMBL/GenBank/DDBJ whole genome shotgun (WGS) entry which is preliminary data.</text>
</comment>
<evidence type="ECO:0000313" key="3">
    <source>
        <dbReference type="Proteomes" id="UP000187609"/>
    </source>
</evidence>
<feature type="compositionally biased region" description="Basic and acidic residues" evidence="1">
    <location>
        <begin position="1"/>
        <end position="10"/>
    </location>
</feature>
<proteinExistence type="predicted"/>
<dbReference type="AlphaFoldDB" id="A0A314KRK8"/>
<evidence type="ECO:0000256" key="1">
    <source>
        <dbReference type="SAM" id="MobiDB-lite"/>
    </source>
</evidence>
<dbReference type="Proteomes" id="UP000187609">
    <property type="component" value="Unassembled WGS sequence"/>
</dbReference>
<dbReference type="Gramene" id="OIT31717">
    <property type="protein sequence ID" value="OIT31717"/>
    <property type="gene ID" value="A4A49_20262"/>
</dbReference>
<gene>
    <name evidence="2" type="ORF">A4A49_20262</name>
</gene>
<dbReference type="EMBL" id="MJEQ01001211">
    <property type="protein sequence ID" value="OIT31717.1"/>
    <property type="molecule type" value="Genomic_DNA"/>
</dbReference>
<accession>A0A314KRK8</accession>